<dbReference type="Pfam" id="PF08529">
    <property type="entry name" value="NusA_N"/>
    <property type="match status" value="1"/>
</dbReference>
<dbReference type="InterPro" id="IPR030842">
    <property type="entry name" value="TF_NusA_bacterial"/>
</dbReference>
<feature type="non-terminal residue" evidence="3">
    <location>
        <position position="150"/>
    </location>
</feature>
<feature type="domain" description="Transcription factor NusA N-terminal" evidence="2">
    <location>
        <begin position="5"/>
        <end position="123"/>
    </location>
</feature>
<dbReference type="SUPFAM" id="SSF69705">
    <property type="entry name" value="Transcription factor NusA, N-terminal domain"/>
    <property type="match status" value="1"/>
</dbReference>
<dbReference type="Proteomes" id="UP000585327">
    <property type="component" value="Unassembled WGS sequence"/>
</dbReference>
<name>A0A838YJT2_9GAMM</name>
<dbReference type="InterPro" id="IPR036555">
    <property type="entry name" value="NusA_N_sf"/>
</dbReference>
<dbReference type="AlphaFoldDB" id="A0A838YJT2"/>
<comment type="caution">
    <text evidence="3">The sequence shown here is derived from an EMBL/GenBank/DDBJ whole genome shotgun (WGS) entry which is preliminary data.</text>
</comment>
<dbReference type="EMBL" id="JACETM010000007">
    <property type="protein sequence ID" value="MBA4723840.1"/>
    <property type="molecule type" value="Genomic_DNA"/>
</dbReference>
<gene>
    <name evidence="3" type="primary">nusA</name>
    <name evidence="3" type="ORF">H2021_01350</name>
</gene>
<protein>
    <submittedName>
        <fullName evidence="3">Transcription termination/antitermination protein NusA</fullName>
    </submittedName>
</protein>
<keyword evidence="1" id="KW-0694">RNA-binding</keyword>
<evidence type="ECO:0000259" key="2">
    <source>
        <dbReference type="Pfam" id="PF08529"/>
    </source>
</evidence>
<dbReference type="PANTHER" id="PTHR22648">
    <property type="entry name" value="TRANSCRIPTION TERMINATION FACTOR NUSA"/>
    <property type="match status" value="1"/>
</dbReference>
<dbReference type="PANTHER" id="PTHR22648:SF0">
    <property type="entry name" value="TRANSCRIPTION TERMINATION_ANTITERMINATION PROTEIN NUSA"/>
    <property type="match status" value="1"/>
</dbReference>
<organism evidence="3 4">
    <name type="scientific">SAR86 cluster bacterium</name>
    <dbReference type="NCBI Taxonomy" id="2030880"/>
    <lineage>
        <taxon>Bacteria</taxon>
        <taxon>Pseudomonadati</taxon>
        <taxon>Pseudomonadota</taxon>
        <taxon>Gammaproteobacteria</taxon>
        <taxon>SAR86 cluster</taxon>
    </lineage>
</organism>
<dbReference type="GO" id="GO:0003723">
    <property type="term" value="F:RNA binding"/>
    <property type="evidence" value="ECO:0007669"/>
    <property type="project" value="UniProtKB-KW"/>
</dbReference>
<evidence type="ECO:0000313" key="3">
    <source>
        <dbReference type="EMBL" id="MBA4723840.1"/>
    </source>
</evidence>
<evidence type="ECO:0000256" key="1">
    <source>
        <dbReference type="ARBA" id="ARBA00022884"/>
    </source>
</evidence>
<dbReference type="GO" id="GO:0005829">
    <property type="term" value="C:cytosol"/>
    <property type="evidence" value="ECO:0007669"/>
    <property type="project" value="TreeGrafter"/>
</dbReference>
<proteinExistence type="predicted"/>
<reference evidence="3 4" key="1">
    <citation type="submission" date="2020-06" db="EMBL/GenBank/DDBJ databases">
        <title>Dysbiosis in marine aquaculture revealed through microbiome analysis: reverse ecology for environmental sustainability.</title>
        <authorList>
            <person name="Haro-Moreno J.M."/>
            <person name="Coutinho F.H."/>
            <person name="Zaragoza-Solas A."/>
            <person name="Picazo A."/>
            <person name="Almagro-Moreno S."/>
            <person name="Lopez-Perez M."/>
        </authorList>
    </citation>
    <scope>NUCLEOTIDE SEQUENCE [LARGE SCALE GENOMIC DNA]</scope>
    <source>
        <strain evidence="3">MCMED-G42</strain>
    </source>
</reference>
<sequence>MQSNEILMVVDSVSNEKGLTKEVIFNAVEVALASASQRHFHEDAELSVSIDRDTGEYTTHRSWIVADPEDIYFHKETHVTSEEAGLEIGEIFSKSVENIKFGRIETQAARQVMLQKVREAEREKVVAQFKSKDNTLVSGSVKRVTRDNII</sequence>
<dbReference type="Gene3D" id="3.30.1480.10">
    <property type="entry name" value="NusA, N-terminal domain"/>
    <property type="match status" value="1"/>
</dbReference>
<dbReference type="GO" id="GO:0031564">
    <property type="term" value="P:transcription antitermination"/>
    <property type="evidence" value="ECO:0007669"/>
    <property type="project" value="InterPro"/>
</dbReference>
<accession>A0A838YJT2</accession>
<dbReference type="InterPro" id="IPR013735">
    <property type="entry name" value="TF_NusA_N"/>
</dbReference>
<evidence type="ECO:0000313" key="4">
    <source>
        <dbReference type="Proteomes" id="UP000585327"/>
    </source>
</evidence>
<dbReference type="GO" id="GO:0006353">
    <property type="term" value="P:DNA-templated transcription termination"/>
    <property type="evidence" value="ECO:0007669"/>
    <property type="project" value="InterPro"/>
</dbReference>
<dbReference type="GO" id="GO:0003700">
    <property type="term" value="F:DNA-binding transcription factor activity"/>
    <property type="evidence" value="ECO:0007669"/>
    <property type="project" value="InterPro"/>
</dbReference>